<accession>A0ABV1WDX8</accession>
<proteinExistence type="predicted"/>
<sequence length="110" mass="11650">MWWSSGWGQGGEYVAGTLAEAGLDVVGVELVGGECPYWACVPSKMMTRAGNLLAEAGRIPALAGEAVVTPDRTRVAGRIRDEATDDWNDQVAADRFTAKGGRLVRGTGRL</sequence>
<dbReference type="InterPro" id="IPR036188">
    <property type="entry name" value="FAD/NAD-bd_sf"/>
</dbReference>
<evidence type="ECO:0000313" key="2">
    <source>
        <dbReference type="EMBL" id="MER6982395.1"/>
    </source>
</evidence>
<keyword evidence="3" id="KW-1185">Reference proteome</keyword>
<name>A0ABV1WDX8_9ACTN</name>
<dbReference type="Pfam" id="PF07992">
    <property type="entry name" value="Pyr_redox_2"/>
    <property type="match status" value="1"/>
</dbReference>
<feature type="non-terminal residue" evidence="2">
    <location>
        <position position="110"/>
    </location>
</feature>
<reference evidence="2 3" key="1">
    <citation type="submission" date="2024-06" db="EMBL/GenBank/DDBJ databases">
        <title>The Natural Products Discovery Center: Release of the First 8490 Sequenced Strains for Exploring Actinobacteria Biosynthetic Diversity.</title>
        <authorList>
            <person name="Kalkreuter E."/>
            <person name="Kautsar S.A."/>
            <person name="Yang D."/>
            <person name="Bader C.D."/>
            <person name="Teijaro C.N."/>
            <person name="Fluegel L."/>
            <person name="Davis C.M."/>
            <person name="Simpson J.R."/>
            <person name="Lauterbach L."/>
            <person name="Steele A.D."/>
            <person name="Gui C."/>
            <person name="Meng S."/>
            <person name="Li G."/>
            <person name="Viehrig K."/>
            <person name="Ye F."/>
            <person name="Su P."/>
            <person name="Kiefer A.F."/>
            <person name="Nichols A."/>
            <person name="Cepeda A.J."/>
            <person name="Yan W."/>
            <person name="Fan B."/>
            <person name="Jiang Y."/>
            <person name="Adhikari A."/>
            <person name="Zheng C.-J."/>
            <person name="Schuster L."/>
            <person name="Cowan T.M."/>
            <person name="Smanski M.J."/>
            <person name="Chevrette M.G."/>
            <person name="De Carvalho L.P.S."/>
            <person name="Shen B."/>
        </authorList>
    </citation>
    <scope>NUCLEOTIDE SEQUENCE [LARGE SCALE GENOMIC DNA]</scope>
    <source>
        <strain evidence="2 3">NPDC000634</strain>
    </source>
</reference>
<organism evidence="2 3">
    <name type="scientific">Streptomyces carpinensis</name>
    <dbReference type="NCBI Taxonomy" id="66369"/>
    <lineage>
        <taxon>Bacteria</taxon>
        <taxon>Bacillati</taxon>
        <taxon>Actinomycetota</taxon>
        <taxon>Actinomycetes</taxon>
        <taxon>Kitasatosporales</taxon>
        <taxon>Streptomycetaceae</taxon>
        <taxon>Streptomyces</taxon>
    </lineage>
</organism>
<dbReference type="SUPFAM" id="SSF51905">
    <property type="entry name" value="FAD/NAD(P)-binding domain"/>
    <property type="match status" value="1"/>
</dbReference>
<dbReference type="Gene3D" id="3.50.50.60">
    <property type="entry name" value="FAD/NAD(P)-binding domain"/>
    <property type="match status" value="1"/>
</dbReference>
<evidence type="ECO:0000259" key="1">
    <source>
        <dbReference type="Pfam" id="PF07992"/>
    </source>
</evidence>
<protein>
    <submittedName>
        <fullName evidence="2">FAD-dependent oxidoreductase</fullName>
    </submittedName>
</protein>
<feature type="domain" description="FAD/NAD(P)-binding" evidence="1">
    <location>
        <begin position="6"/>
        <end position="66"/>
    </location>
</feature>
<dbReference type="EMBL" id="JBEPCU010001020">
    <property type="protein sequence ID" value="MER6982395.1"/>
    <property type="molecule type" value="Genomic_DNA"/>
</dbReference>
<dbReference type="InterPro" id="IPR023753">
    <property type="entry name" value="FAD/NAD-binding_dom"/>
</dbReference>
<evidence type="ECO:0000313" key="3">
    <source>
        <dbReference type="Proteomes" id="UP001458415"/>
    </source>
</evidence>
<gene>
    <name evidence="2" type="ORF">ABT317_36860</name>
</gene>
<comment type="caution">
    <text evidence="2">The sequence shown here is derived from an EMBL/GenBank/DDBJ whole genome shotgun (WGS) entry which is preliminary data.</text>
</comment>
<dbReference type="Proteomes" id="UP001458415">
    <property type="component" value="Unassembled WGS sequence"/>
</dbReference>